<feature type="region of interest" description="Disordered" evidence="1">
    <location>
        <begin position="109"/>
        <end position="152"/>
    </location>
</feature>
<comment type="caution">
    <text evidence="2">The sequence shown here is derived from an EMBL/GenBank/DDBJ whole genome shotgun (WGS) entry which is preliminary data.</text>
</comment>
<feature type="compositionally biased region" description="Basic residues" evidence="1">
    <location>
        <begin position="112"/>
        <end position="122"/>
    </location>
</feature>
<feature type="compositionally biased region" description="Low complexity" evidence="1">
    <location>
        <begin position="71"/>
        <end position="87"/>
    </location>
</feature>
<gene>
    <name evidence="2" type="ORF">PCOR1329_LOCUS20929</name>
</gene>
<evidence type="ECO:0000313" key="2">
    <source>
        <dbReference type="EMBL" id="CAK0818774.1"/>
    </source>
</evidence>
<keyword evidence="3" id="KW-1185">Reference proteome</keyword>
<sequence>VKAHQNPEGLHGKELWRYWGNCYADRLAKEGVLQHLDVLAKMGIHDAATTEWVRVASAAPTLSAFMALGQRAAGPAPEGAAPAERPPSVAAPPVSMGVVAGGFARAAARPLRTGRRRRRKGSAPRFHEQCAPVPLSTTRRRDASATSGWREF</sequence>
<proteinExistence type="predicted"/>
<evidence type="ECO:0000313" key="3">
    <source>
        <dbReference type="Proteomes" id="UP001189429"/>
    </source>
</evidence>
<feature type="region of interest" description="Disordered" evidence="1">
    <location>
        <begin position="71"/>
        <end position="92"/>
    </location>
</feature>
<protein>
    <submittedName>
        <fullName evidence="2">Uncharacterized protein</fullName>
    </submittedName>
</protein>
<dbReference type="Proteomes" id="UP001189429">
    <property type="component" value="Unassembled WGS sequence"/>
</dbReference>
<reference evidence="2" key="1">
    <citation type="submission" date="2023-10" db="EMBL/GenBank/DDBJ databases">
        <authorList>
            <person name="Chen Y."/>
            <person name="Shah S."/>
            <person name="Dougan E. K."/>
            <person name="Thang M."/>
            <person name="Chan C."/>
        </authorList>
    </citation>
    <scope>NUCLEOTIDE SEQUENCE [LARGE SCALE GENOMIC DNA]</scope>
</reference>
<feature type="non-terminal residue" evidence="2">
    <location>
        <position position="1"/>
    </location>
</feature>
<evidence type="ECO:0000256" key="1">
    <source>
        <dbReference type="SAM" id="MobiDB-lite"/>
    </source>
</evidence>
<accession>A0ABN9RI71</accession>
<organism evidence="2 3">
    <name type="scientific">Prorocentrum cordatum</name>
    <dbReference type="NCBI Taxonomy" id="2364126"/>
    <lineage>
        <taxon>Eukaryota</taxon>
        <taxon>Sar</taxon>
        <taxon>Alveolata</taxon>
        <taxon>Dinophyceae</taxon>
        <taxon>Prorocentrales</taxon>
        <taxon>Prorocentraceae</taxon>
        <taxon>Prorocentrum</taxon>
    </lineage>
</organism>
<dbReference type="EMBL" id="CAUYUJ010006822">
    <property type="protein sequence ID" value="CAK0818774.1"/>
    <property type="molecule type" value="Genomic_DNA"/>
</dbReference>
<name>A0ABN9RI71_9DINO</name>